<feature type="compositionally biased region" description="Polar residues" evidence="4">
    <location>
        <begin position="97"/>
        <end position="107"/>
    </location>
</feature>
<feature type="region of interest" description="Disordered" evidence="4">
    <location>
        <begin position="1097"/>
        <end position="1122"/>
    </location>
</feature>
<dbReference type="Proteomes" id="UP000214365">
    <property type="component" value="Unassembled WGS sequence"/>
</dbReference>
<dbReference type="InterPro" id="IPR027417">
    <property type="entry name" value="P-loop_NTPase"/>
</dbReference>
<dbReference type="PANTHER" id="PTHR15398">
    <property type="entry name" value="BROMODOMAIN-CONTAINING PROTEIN 8"/>
    <property type="match status" value="1"/>
</dbReference>
<feature type="region of interest" description="Disordered" evidence="4">
    <location>
        <begin position="1173"/>
        <end position="1303"/>
    </location>
</feature>
<feature type="region of interest" description="Disordered" evidence="4">
    <location>
        <begin position="1008"/>
        <end position="1032"/>
    </location>
</feature>
<feature type="compositionally biased region" description="Polar residues" evidence="4">
    <location>
        <begin position="116"/>
        <end position="137"/>
    </location>
</feature>
<reference evidence="6 7" key="1">
    <citation type="submission" date="2015-06" db="EMBL/GenBank/DDBJ databases">
        <title>Talaromyces atroroseus IBT 11181 draft genome.</title>
        <authorList>
            <person name="Rasmussen K.B."/>
            <person name="Rasmussen S."/>
            <person name="Petersen B."/>
            <person name="Sicheritz-Ponten T."/>
            <person name="Mortensen U.H."/>
            <person name="Thrane U."/>
        </authorList>
    </citation>
    <scope>NUCLEOTIDE SEQUENCE [LARGE SCALE GENOMIC DNA]</scope>
    <source>
        <strain evidence="6 7">IBT 11181</strain>
    </source>
</reference>
<evidence type="ECO:0000256" key="3">
    <source>
        <dbReference type="SAM" id="Coils"/>
    </source>
</evidence>
<proteinExistence type="predicted"/>
<feature type="region of interest" description="Disordered" evidence="4">
    <location>
        <begin position="87"/>
        <end position="137"/>
    </location>
</feature>
<protein>
    <recommendedName>
        <fullName evidence="5">Bromo domain-containing protein</fullName>
    </recommendedName>
</protein>
<feature type="region of interest" description="Disordered" evidence="4">
    <location>
        <begin position="1627"/>
        <end position="1653"/>
    </location>
</feature>
<feature type="compositionally biased region" description="Low complexity" evidence="4">
    <location>
        <begin position="1563"/>
        <end position="1577"/>
    </location>
</feature>
<feature type="compositionally biased region" description="Pro residues" evidence="4">
    <location>
        <begin position="1272"/>
        <end position="1288"/>
    </location>
</feature>
<dbReference type="Gene3D" id="3.40.50.300">
    <property type="entry name" value="P-loop containing nucleotide triphosphate hydrolases"/>
    <property type="match status" value="1"/>
</dbReference>
<dbReference type="Pfam" id="PF00439">
    <property type="entry name" value="Bromodomain"/>
    <property type="match status" value="1"/>
</dbReference>
<feature type="coiled-coil region" evidence="3">
    <location>
        <begin position="1064"/>
        <end position="1091"/>
    </location>
</feature>
<dbReference type="SUPFAM" id="SSF48452">
    <property type="entry name" value="TPR-like"/>
    <property type="match status" value="1"/>
</dbReference>
<feature type="region of interest" description="Disordered" evidence="4">
    <location>
        <begin position="1456"/>
        <end position="1602"/>
    </location>
</feature>
<feature type="region of interest" description="Disordered" evidence="4">
    <location>
        <begin position="1848"/>
        <end position="1884"/>
    </location>
</feature>
<dbReference type="RefSeq" id="XP_020122191.1">
    <property type="nucleotide sequence ID" value="XM_020265057.1"/>
</dbReference>
<feature type="compositionally biased region" description="Polar residues" evidence="4">
    <location>
        <begin position="1254"/>
        <end position="1264"/>
    </location>
</feature>
<evidence type="ECO:0000256" key="4">
    <source>
        <dbReference type="SAM" id="MobiDB-lite"/>
    </source>
</evidence>
<evidence type="ECO:0000256" key="1">
    <source>
        <dbReference type="ARBA" id="ARBA00023117"/>
    </source>
</evidence>
<name>A0A225AMF2_TALAT</name>
<organism evidence="6 7">
    <name type="scientific">Talaromyces atroroseus</name>
    <dbReference type="NCBI Taxonomy" id="1441469"/>
    <lineage>
        <taxon>Eukaryota</taxon>
        <taxon>Fungi</taxon>
        <taxon>Dikarya</taxon>
        <taxon>Ascomycota</taxon>
        <taxon>Pezizomycotina</taxon>
        <taxon>Eurotiomycetes</taxon>
        <taxon>Eurotiomycetidae</taxon>
        <taxon>Eurotiales</taxon>
        <taxon>Trichocomaceae</taxon>
        <taxon>Talaromyces</taxon>
        <taxon>Talaromyces sect. Trachyspermi</taxon>
    </lineage>
</organism>
<dbReference type="STRING" id="1441469.A0A225AMF2"/>
<accession>A0A225AMF2</accession>
<evidence type="ECO:0000313" key="7">
    <source>
        <dbReference type="Proteomes" id="UP000214365"/>
    </source>
</evidence>
<gene>
    <name evidence="6" type="ORF">UA08_02958</name>
</gene>
<dbReference type="SUPFAM" id="SSF47370">
    <property type="entry name" value="Bromodomain"/>
    <property type="match status" value="1"/>
</dbReference>
<evidence type="ECO:0000259" key="5">
    <source>
        <dbReference type="PROSITE" id="PS50014"/>
    </source>
</evidence>
<dbReference type="InterPro" id="IPR036427">
    <property type="entry name" value="Bromodomain-like_sf"/>
</dbReference>
<keyword evidence="3" id="KW-0175">Coiled coil</keyword>
<keyword evidence="1 2" id="KW-0103">Bromodomain</keyword>
<dbReference type="InterPro" id="IPR001487">
    <property type="entry name" value="Bromodomain"/>
</dbReference>
<feature type="region of interest" description="Disordered" evidence="4">
    <location>
        <begin position="1363"/>
        <end position="1389"/>
    </location>
</feature>
<feature type="compositionally biased region" description="Basic and acidic residues" evidence="4">
    <location>
        <begin position="1514"/>
        <end position="1533"/>
    </location>
</feature>
<dbReference type="Gene3D" id="1.20.920.10">
    <property type="entry name" value="Bromodomain-like"/>
    <property type="match status" value="1"/>
</dbReference>
<keyword evidence="7" id="KW-1185">Reference proteome</keyword>
<evidence type="ECO:0000313" key="6">
    <source>
        <dbReference type="EMBL" id="OKL62070.1"/>
    </source>
</evidence>
<dbReference type="GO" id="GO:0035267">
    <property type="term" value="C:NuA4 histone acetyltransferase complex"/>
    <property type="evidence" value="ECO:0007669"/>
    <property type="project" value="TreeGrafter"/>
</dbReference>
<dbReference type="PANTHER" id="PTHR15398:SF4">
    <property type="entry name" value="BROMODOMAIN-CONTAINING PROTEIN 8 ISOFORM X1"/>
    <property type="match status" value="1"/>
</dbReference>
<evidence type="ECO:0000256" key="2">
    <source>
        <dbReference type="PROSITE-ProRule" id="PRU00035"/>
    </source>
</evidence>
<comment type="caution">
    <text evidence="6">The sequence shown here is derived from an EMBL/GenBank/DDBJ whole genome shotgun (WGS) entry which is preliminary data.</text>
</comment>
<dbReference type="InterPro" id="IPR056681">
    <property type="entry name" value="DUF7779"/>
</dbReference>
<dbReference type="SMART" id="SM00028">
    <property type="entry name" value="TPR"/>
    <property type="match status" value="4"/>
</dbReference>
<dbReference type="EMBL" id="LFMY01000003">
    <property type="protein sequence ID" value="OKL62070.1"/>
    <property type="molecule type" value="Genomic_DNA"/>
</dbReference>
<feature type="domain" description="Bromo" evidence="5">
    <location>
        <begin position="1685"/>
        <end position="1800"/>
    </location>
</feature>
<dbReference type="PROSITE" id="PS50014">
    <property type="entry name" value="BROMODOMAIN_2"/>
    <property type="match status" value="1"/>
</dbReference>
<dbReference type="Pfam" id="PF25000">
    <property type="entry name" value="DUF7779"/>
    <property type="match status" value="1"/>
</dbReference>
<feature type="compositionally biased region" description="Low complexity" evidence="4">
    <location>
        <begin position="1200"/>
        <end position="1224"/>
    </location>
</feature>
<dbReference type="GO" id="GO:0006325">
    <property type="term" value="P:chromatin organization"/>
    <property type="evidence" value="ECO:0007669"/>
    <property type="project" value="UniProtKB-ARBA"/>
</dbReference>
<dbReference type="GeneID" id="31002713"/>
<dbReference type="InterPro" id="IPR019734">
    <property type="entry name" value="TPR_rpt"/>
</dbReference>
<dbReference type="Pfam" id="PF13424">
    <property type="entry name" value="TPR_12"/>
    <property type="match status" value="1"/>
</dbReference>
<dbReference type="SUPFAM" id="SSF52540">
    <property type="entry name" value="P-loop containing nucleoside triphosphate hydrolases"/>
    <property type="match status" value="1"/>
</dbReference>
<dbReference type="OrthoDB" id="6161812at2759"/>
<dbReference type="Gene3D" id="1.25.40.10">
    <property type="entry name" value="Tetratricopeptide repeat domain"/>
    <property type="match status" value="2"/>
</dbReference>
<feature type="compositionally biased region" description="Polar residues" evidence="4">
    <location>
        <begin position="1855"/>
        <end position="1877"/>
    </location>
</feature>
<sequence>MAEFAVLSVFETASTRTGGMFGSKVMLVNERFARTNTQLEQMLPSKSDHASICCVAGGSAESTAISSFIETAVKKIRDTWKRRSQEDFNPIGLGESTVRSKSSTGSLKQAEKITSKDGSSSGPRHFSVYTSPKGTTGSTIGSLHLLPALTDFSIDKMDTKLPCFVMPLSRNSVFSGQGQLLKDLAKYLSPMNDNDSELSEAGSGTHPRTFALCGPGGMGKSQVAAEFVYRSRDKFDAIIWISADDPTKVSRSFGLAAVALGLVEAESLESRDHILTRDAVLGWLANPVISYKQLGHTQSKNEATWLLVFDNVEDTDMLDDYLPVYASGSILITSRDPLVKSNIYSHRDGLTMPPFDAEQNNATAVAEILGGLPLAIVQMAGVITRQNLTFSEFLSRFQDQSTHASLFSLKLGPSKARAGYEHTIASVWALEQLGEGSQVLLQAMSLLDPDSIPEYILEENPAAGTWPDYPSTSTEYHNARTELMQRSLITRNKEQKTLTIHRLIQDAVRARMTDYEFSKAFSSVLSFLSAVWPYEKFSFGSEVYRWARCQELFSHILKLQNLFSRFKVPTKLTQNHLDGPKLFIDAASNTNMWGRFDDTIPLLFLAELLCDALGDENQDASSPQDLIDQLAICRRTIIYERGVQALHTNNPQISLLNMKKFGELVRDSYKEKPSGGTDQTVGVSWNELGNAYFQNNDTIEAEKCFLKSKSFFESMEDATSISISMPLINLGFAALAQGRLNEAEMIFSQALTDREKEYGRDDKISFVTGKLLLGYGNVKFAQGKLDDSSLLHQRCLQQYKSTVGNNHRRTADSCVKVASHLVRVENFEPALILLNQAIKIYTAGGHLHFIAELTRARRNRGLLLQSLGRGADAITDLDVARELWQIMCPGDWRKFEDLSDEDFDQKIMFWRRQLINCTILAPINKASLVSGYSDLQWGMPPLSAYTPFESLLFFQCLASLSSRPTNFSAISDTLRKNQFIKDNAAFDTDRLSPQALEELYTTLLQEGVDEPSSAGEKTGHLQDGAGTNPKKRKIASGNVASVGAPQSHTALVPEVVSQLYARYKDRVTKEIRDEEKRYRDISEEIKKLQKDAVEESVATAPQGAKVPEGLTPAQPSNEDMDIDVKDDTKTAEVVASTIAKPPEQHKVDLQSRPAIPIPIHKTTQPLVAPVTTTPIPSLPGHEPSIQGVQKQQLPPPSIPVLPEVVPQQLQSQQMLQQQQQTIKQAPPPLGIQAPPSVTFTPPLKAPVNGKGTPLASQPPASLQASPKVQVKVPPPPQQPQRLPPPPQAAPRVAAPSRGQPTLPAGSTIVFQAQQGTSLPATPTNQRHAQIGERAFSKGTPVPAGSPVTSQLSQAQQPFQQWTAHPIPSSSVPATPNAPSPSGAQPMLNRPTMLKQGNLIPPTDVTGKLIPSAFQSNVPFTPAPLLSATQTPVAQMQQQPQTTPFTGTPSISVDVKIRPPRPSMDTAGSLTPWKRTPTLHINIPETPGSPSRPKPEDVSPISETASSPIEPAESLLKETMPRDNRGQPETERPRSGRKPSVAPSGAETVVSKSDKSTAVLGNKRAGSTTSTRSRARSIASRDEESATDTAVTTQRKIKHEAPSTPAGVLEDVDVETRAGTRRKAVAATSLAEEAPVKSRAKRKRGASEALEVDTAHPTPTRAISSQFVYCTRNFTRTGAPIMNDVAAHKHASIFAKPLTEREAPGYKDLIYRPQDLKSIKSALTHGNKAIAAATEAVNTAAEGESPNPAATGTPSKNTAWLAKTPELIPPKAIVNSSQLEKELIRMFANAVMFNPAPERERGFGGAFRMRKPNEPRPSSHPWELDEGGIIRDTREMCDDVEKAVTKWRAAERTTTTDDSASKSMLSLRGSSGDSNTDGTDADNKG</sequence>
<dbReference type="Pfam" id="PF13374">
    <property type="entry name" value="TPR_10"/>
    <property type="match status" value="1"/>
</dbReference>
<dbReference type="InterPro" id="IPR011990">
    <property type="entry name" value="TPR-like_helical_dom_sf"/>
</dbReference>